<reference evidence="1" key="1">
    <citation type="submission" date="2021-04" db="EMBL/GenBank/DDBJ databases">
        <authorList>
            <person name="Chebbi M.A.C M."/>
        </authorList>
    </citation>
    <scope>NUCLEOTIDE SEQUENCE</scope>
</reference>
<dbReference type="OrthoDB" id="10415552at2759"/>
<name>A0A8J2MR95_COTCN</name>
<comment type="caution">
    <text evidence="1">The sequence shown here is derived from an EMBL/GenBank/DDBJ whole genome shotgun (WGS) entry which is preliminary data.</text>
</comment>
<dbReference type="Proteomes" id="UP000786811">
    <property type="component" value="Unassembled WGS sequence"/>
</dbReference>
<evidence type="ECO:0000313" key="1">
    <source>
        <dbReference type="EMBL" id="CAG5096863.1"/>
    </source>
</evidence>
<accession>A0A8J2MR95</accession>
<keyword evidence="2" id="KW-1185">Reference proteome</keyword>
<dbReference type="AlphaFoldDB" id="A0A8J2MR95"/>
<proteinExistence type="predicted"/>
<sequence length="363" mass="42142">MAKLVFDPVLKKYLVARNHARTSRKCLLLGVNSYYENLVDISNKLNRGLPKLRLARIGYSSGKAILNKNFKHDIQRDSSQNDIFKHDDDISDDSFNVEETIKIKNSVHESSEISSVKKKINNKETYNFQKTFDDVFYEELHKELRNQSDIMRMESVVSNTTTKNCCLIHDEESMISQQFDAPKLREQDQRNLCANIKDEVLLHSNKKANNNSVIDNQLDQAFKIKQNSKDKVIIQPELQDNDTDMINKSYKKRSNEDIHRGYGNDEASIHKKATIREIAEVNKVQLCQDMEGGSSGLLSRQLENGNNRVVPIDYDRERQFEFEDALLPDNLNDIQTLYDSEKDILQYSSNYEVHFVLHFKNII</sequence>
<evidence type="ECO:0000313" key="2">
    <source>
        <dbReference type="Proteomes" id="UP000786811"/>
    </source>
</evidence>
<protein>
    <submittedName>
        <fullName evidence="1">Uncharacterized protein</fullName>
    </submittedName>
</protein>
<gene>
    <name evidence="1" type="ORF">HICCMSTLAB_LOCUS8423</name>
</gene>
<dbReference type="EMBL" id="CAJNRD030001121">
    <property type="protein sequence ID" value="CAG5096863.1"/>
    <property type="molecule type" value="Genomic_DNA"/>
</dbReference>
<organism evidence="1 2">
    <name type="scientific">Cotesia congregata</name>
    <name type="common">Parasitoid wasp</name>
    <name type="synonym">Apanteles congregatus</name>
    <dbReference type="NCBI Taxonomy" id="51543"/>
    <lineage>
        <taxon>Eukaryota</taxon>
        <taxon>Metazoa</taxon>
        <taxon>Ecdysozoa</taxon>
        <taxon>Arthropoda</taxon>
        <taxon>Hexapoda</taxon>
        <taxon>Insecta</taxon>
        <taxon>Pterygota</taxon>
        <taxon>Neoptera</taxon>
        <taxon>Endopterygota</taxon>
        <taxon>Hymenoptera</taxon>
        <taxon>Apocrita</taxon>
        <taxon>Ichneumonoidea</taxon>
        <taxon>Braconidae</taxon>
        <taxon>Microgastrinae</taxon>
        <taxon>Cotesia</taxon>
    </lineage>
</organism>